<evidence type="ECO:0000256" key="5">
    <source>
        <dbReference type="ARBA" id="ARBA00022553"/>
    </source>
</evidence>
<feature type="transmembrane region" description="Helical" evidence="16">
    <location>
        <begin position="215"/>
        <end position="234"/>
    </location>
</feature>
<dbReference type="InterPro" id="IPR036097">
    <property type="entry name" value="HisK_dim/P_sf"/>
</dbReference>
<keyword evidence="9 19" id="KW-0418">Kinase</keyword>
<dbReference type="CDD" id="cd00075">
    <property type="entry name" value="HATPase"/>
    <property type="match status" value="1"/>
</dbReference>
<keyword evidence="10" id="KW-0067">ATP-binding</keyword>
<keyword evidence="8" id="KW-0547">Nucleotide-binding</keyword>
<dbReference type="InterPro" id="IPR036890">
    <property type="entry name" value="HATPase_C_sf"/>
</dbReference>
<dbReference type="Gene3D" id="3.30.565.10">
    <property type="entry name" value="Histidine kinase-like ATPase, C-terminal domain"/>
    <property type="match status" value="1"/>
</dbReference>
<evidence type="ECO:0000256" key="12">
    <source>
        <dbReference type="ARBA" id="ARBA00023012"/>
    </source>
</evidence>
<evidence type="ECO:0000256" key="10">
    <source>
        <dbReference type="ARBA" id="ARBA00022840"/>
    </source>
</evidence>
<comment type="catalytic activity">
    <reaction evidence="1">
        <text>ATP + protein L-histidine = ADP + protein N-phospho-L-histidine.</text>
        <dbReference type="EC" id="2.7.13.3"/>
    </reaction>
</comment>
<dbReference type="GO" id="GO:0000155">
    <property type="term" value="F:phosphorelay sensor kinase activity"/>
    <property type="evidence" value="ECO:0007669"/>
    <property type="project" value="InterPro"/>
</dbReference>
<keyword evidence="4" id="KW-1003">Cell membrane</keyword>
<keyword evidence="5" id="KW-0597">Phosphoprotein</keyword>
<dbReference type="Proteomes" id="UP000265742">
    <property type="component" value="Unassembled WGS sequence"/>
</dbReference>
<dbReference type="OrthoDB" id="9786919at2"/>
<gene>
    <name evidence="19" type="ORF">D1781_15305</name>
</gene>
<evidence type="ECO:0000256" key="4">
    <source>
        <dbReference type="ARBA" id="ARBA00022475"/>
    </source>
</evidence>
<evidence type="ECO:0000256" key="3">
    <source>
        <dbReference type="ARBA" id="ARBA00012438"/>
    </source>
</evidence>
<feature type="region of interest" description="Disordered" evidence="15">
    <location>
        <begin position="518"/>
        <end position="556"/>
    </location>
</feature>
<evidence type="ECO:0000256" key="1">
    <source>
        <dbReference type="ARBA" id="ARBA00000085"/>
    </source>
</evidence>
<keyword evidence="6" id="KW-0808">Transferase</keyword>
<dbReference type="InterPro" id="IPR003661">
    <property type="entry name" value="HisK_dim/P_dom"/>
</dbReference>
<dbReference type="InterPro" id="IPR004358">
    <property type="entry name" value="Sig_transdc_His_kin-like_C"/>
</dbReference>
<dbReference type="PANTHER" id="PTHR43547:SF2">
    <property type="entry name" value="HYBRID SIGNAL TRANSDUCTION HISTIDINE KINASE C"/>
    <property type="match status" value="1"/>
</dbReference>
<dbReference type="Pfam" id="PF00512">
    <property type="entry name" value="HisKA"/>
    <property type="match status" value="1"/>
</dbReference>
<dbReference type="CDD" id="cd06225">
    <property type="entry name" value="HAMP"/>
    <property type="match status" value="1"/>
</dbReference>
<evidence type="ECO:0000256" key="7">
    <source>
        <dbReference type="ARBA" id="ARBA00022692"/>
    </source>
</evidence>
<dbReference type="PROSITE" id="PS50109">
    <property type="entry name" value="HIS_KIN"/>
    <property type="match status" value="1"/>
</dbReference>
<dbReference type="SMART" id="SM00304">
    <property type="entry name" value="HAMP"/>
    <property type="match status" value="1"/>
</dbReference>
<evidence type="ECO:0000256" key="15">
    <source>
        <dbReference type="SAM" id="MobiDB-lite"/>
    </source>
</evidence>
<dbReference type="Gene3D" id="1.10.287.130">
    <property type="match status" value="1"/>
</dbReference>
<keyword evidence="13 16" id="KW-0472">Membrane</keyword>
<feature type="domain" description="HAMP" evidence="18">
    <location>
        <begin position="236"/>
        <end position="288"/>
    </location>
</feature>
<keyword evidence="11 16" id="KW-1133">Transmembrane helix</keyword>
<dbReference type="Pfam" id="PF00672">
    <property type="entry name" value="HAMP"/>
    <property type="match status" value="1"/>
</dbReference>
<evidence type="ECO:0000256" key="16">
    <source>
        <dbReference type="SAM" id="Phobius"/>
    </source>
</evidence>
<dbReference type="SUPFAM" id="SSF47384">
    <property type="entry name" value="Homodimeric domain of signal transducing histidine kinase"/>
    <property type="match status" value="1"/>
</dbReference>
<dbReference type="GO" id="GO:0005886">
    <property type="term" value="C:plasma membrane"/>
    <property type="evidence" value="ECO:0007669"/>
    <property type="project" value="UniProtKB-SubCell"/>
</dbReference>
<evidence type="ECO:0000256" key="8">
    <source>
        <dbReference type="ARBA" id="ARBA00022741"/>
    </source>
</evidence>
<dbReference type="FunFam" id="3.30.565.10:FF:000013">
    <property type="entry name" value="Two-component sensor histidine kinase"/>
    <property type="match status" value="1"/>
</dbReference>
<dbReference type="Gene3D" id="6.10.340.10">
    <property type="match status" value="1"/>
</dbReference>
<feature type="domain" description="Histidine kinase" evidence="17">
    <location>
        <begin position="303"/>
        <end position="520"/>
    </location>
</feature>
<dbReference type="PRINTS" id="PR00344">
    <property type="entry name" value="BCTRLSENSOR"/>
</dbReference>
<reference evidence="20" key="1">
    <citation type="submission" date="2018-09" db="EMBL/GenBank/DDBJ databases">
        <authorList>
            <person name="Kim I."/>
        </authorList>
    </citation>
    <scope>NUCLEOTIDE SEQUENCE [LARGE SCALE GENOMIC DNA]</scope>
    <source>
        <strain evidence="20">DD4a</strain>
    </source>
</reference>
<evidence type="ECO:0000256" key="13">
    <source>
        <dbReference type="ARBA" id="ARBA00023136"/>
    </source>
</evidence>
<dbReference type="PANTHER" id="PTHR43547">
    <property type="entry name" value="TWO-COMPONENT HISTIDINE KINASE"/>
    <property type="match status" value="1"/>
</dbReference>
<proteinExistence type="predicted"/>
<dbReference type="RefSeq" id="WP_119483064.1">
    <property type="nucleotide sequence ID" value="NZ_QXTG01000002.1"/>
</dbReference>
<keyword evidence="20" id="KW-1185">Reference proteome</keyword>
<dbReference type="NCBIfam" id="NF040691">
    <property type="entry name" value="MtrAB_MtrB"/>
    <property type="match status" value="1"/>
</dbReference>
<evidence type="ECO:0000259" key="17">
    <source>
        <dbReference type="PROSITE" id="PS50109"/>
    </source>
</evidence>
<dbReference type="InterPro" id="IPR005467">
    <property type="entry name" value="His_kinase_dom"/>
</dbReference>
<dbReference type="AlphaFoldDB" id="A0A3A1U1D9"/>
<evidence type="ECO:0000313" key="20">
    <source>
        <dbReference type="Proteomes" id="UP000265742"/>
    </source>
</evidence>
<protein>
    <recommendedName>
        <fullName evidence="14">Sensor histidine kinase MtrB</fullName>
        <ecNumber evidence="3">2.7.13.3</ecNumber>
    </recommendedName>
</protein>
<evidence type="ECO:0000256" key="6">
    <source>
        <dbReference type="ARBA" id="ARBA00022679"/>
    </source>
</evidence>
<feature type="compositionally biased region" description="Basic residues" evidence="15">
    <location>
        <begin position="543"/>
        <end position="556"/>
    </location>
</feature>
<dbReference type="GO" id="GO:0005524">
    <property type="term" value="F:ATP binding"/>
    <property type="evidence" value="ECO:0007669"/>
    <property type="project" value="UniProtKB-KW"/>
</dbReference>
<dbReference type="SMART" id="SM00388">
    <property type="entry name" value="HisKA"/>
    <property type="match status" value="1"/>
</dbReference>
<dbReference type="SUPFAM" id="SSF158472">
    <property type="entry name" value="HAMP domain-like"/>
    <property type="match status" value="1"/>
</dbReference>
<dbReference type="PROSITE" id="PS50885">
    <property type="entry name" value="HAMP"/>
    <property type="match status" value="1"/>
</dbReference>
<keyword evidence="12" id="KW-0902">Two-component regulatory system</keyword>
<comment type="caution">
    <text evidence="19">The sequence shown here is derived from an EMBL/GenBank/DDBJ whole genome shotgun (WGS) entry which is preliminary data.</text>
</comment>
<keyword evidence="7 16" id="KW-0812">Transmembrane</keyword>
<evidence type="ECO:0000313" key="19">
    <source>
        <dbReference type="EMBL" id="RIX28755.1"/>
    </source>
</evidence>
<dbReference type="CDD" id="cd00082">
    <property type="entry name" value="HisKA"/>
    <property type="match status" value="1"/>
</dbReference>
<organism evidence="19 20">
    <name type="scientific">Amnibacterium setariae</name>
    <dbReference type="NCBI Taxonomy" id="2306585"/>
    <lineage>
        <taxon>Bacteria</taxon>
        <taxon>Bacillati</taxon>
        <taxon>Actinomycetota</taxon>
        <taxon>Actinomycetes</taxon>
        <taxon>Micrococcales</taxon>
        <taxon>Microbacteriaceae</taxon>
        <taxon>Amnibacterium</taxon>
    </lineage>
</organism>
<dbReference type="InterPro" id="IPR003660">
    <property type="entry name" value="HAMP_dom"/>
</dbReference>
<dbReference type="InterPro" id="IPR047669">
    <property type="entry name" value="MtrAB_MtrB"/>
</dbReference>
<evidence type="ECO:0000256" key="2">
    <source>
        <dbReference type="ARBA" id="ARBA00004651"/>
    </source>
</evidence>
<dbReference type="Pfam" id="PF02518">
    <property type="entry name" value="HATPase_c"/>
    <property type="match status" value="1"/>
</dbReference>
<comment type="subcellular location">
    <subcellularLocation>
        <location evidence="2">Cell membrane</location>
        <topology evidence="2">Multi-pass membrane protein</topology>
    </subcellularLocation>
</comment>
<dbReference type="EC" id="2.7.13.3" evidence="3"/>
<evidence type="ECO:0000259" key="18">
    <source>
        <dbReference type="PROSITE" id="PS50885"/>
    </source>
</evidence>
<dbReference type="SMART" id="SM00387">
    <property type="entry name" value="HATPase_c"/>
    <property type="match status" value="1"/>
</dbReference>
<evidence type="ECO:0000256" key="9">
    <source>
        <dbReference type="ARBA" id="ARBA00022777"/>
    </source>
</evidence>
<dbReference type="FunFam" id="1.10.287.130:FF:000010">
    <property type="entry name" value="Two-component sensor histidine kinase"/>
    <property type="match status" value="1"/>
</dbReference>
<dbReference type="SUPFAM" id="SSF55874">
    <property type="entry name" value="ATPase domain of HSP90 chaperone/DNA topoisomerase II/histidine kinase"/>
    <property type="match status" value="1"/>
</dbReference>
<evidence type="ECO:0000256" key="14">
    <source>
        <dbReference type="ARBA" id="ARBA00035305"/>
    </source>
</evidence>
<feature type="transmembrane region" description="Helical" evidence="16">
    <location>
        <begin position="40"/>
        <end position="64"/>
    </location>
</feature>
<dbReference type="InterPro" id="IPR003594">
    <property type="entry name" value="HATPase_dom"/>
</dbReference>
<dbReference type="EMBL" id="QXTG01000002">
    <property type="protein sequence ID" value="RIX28755.1"/>
    <property type="molecule type" value="Genomic_DNA"/>
</dbReference>
<sequence>MTAEQHRTPASLRAAVAATRVRSGFASPVRLWRRSLQVRAVAVTLLLSSLALAAVGAVVTYTIAQGLFQDRLAQVESQSQRATDSAQEIILNTPSADSSVLESVQAQAISSVIQVARPTELVWVNTPTPGSIPLARVATSEGEGIEQLISPALRETLLKGGGQHWQSIAVPVKSGEVHPAVIVGDVLTFAGGRSELYLIYDFNDVQETLTVVQRALFIGGLALLVLIGGVAAFVSNLVVAPLRTAAATSEQLADGHLERRIPVRGGDLVATLATSFNRMAESLQRQITQLANLSRVQQRFVSDVSHELRTPLTTIRLASDVLYDARQRYDAPTARSAELLKAQVERFEALLADLLEISRMDAHAADLRGEPTNLVDLVREGVDALGALVDETGSAMRVHTPGGHAPVDVDSRRIARIVRNLLANALEHGEGRPIDITVDSSGTAVAVGVRDHGIGMAPQDAERVFDRFWRADPSRQRRIGGTGLGLAISLEDAVLHGGTLEVWSRRGDGTNFVLTLPRDSGALDDSRPVPLVPADAAPEPKQQKRSLLRRPARVGS</sequence>
<accession>A0A3A1U1D9</accession>
<evidence type="ECO:0000256" key="11">
    <source>
        <dbReference type="ARBA" id="ARBA00022989"/>
    </source>
</evidence>
<name>A0A3A1U1D9_9MICO</name>